<gene>
    <name evidence="2" type="ORF">GCM10022250_20830</name>
</gene>
<organism evidence="2 3">
    <name type="scientific">Flavobacterium chungbukense</name>
    <dbReference type="NCBI Taxonomy" id="877464"/>
    <lineage>
        <taxon>Bacteria</taxon>
        <taxon>Pseudomonadati</taxon>
        <taxon>Bacteroidota</taxon>
        <taxon>Flavobacteriia</taxon>
        <taxon>Flavobacteriales</taxon>
        <taxon>Flavobacteriaceae</taxon>
        <taxon>Flavobacterium</taxon>
    </lineage>
</organism>
<accession>A0ABP7Y3P6</accession>
<dbReference type="EMBL" id="BAABAO010000006">
    <property type="protein sequence ID" value="GAA4130196.1"/>
    <property type="molecule type" value="Genomic_DNA"/>
</dbReference>
<comment type="caution">
    <text evidence="2">The sequence shown here is derived from an EMBL/GenBank/DDBJ whole genome shotgun (WGS) entry which is preliminary data.</text>
</comment>
<evidence type="ECO:0000313" key="2">
    <source>
        <dbReference type="EMBL" id="GAA4130196.1"/>
    </source>
</evidence>
<keyword evidence="1" id="KW-0472">Membrane</keyword>
<keyword evidence="1" id="KW-1133">Transmembrane helix</keyword>
<evidence type="ECO:0000256" key="1">
    <source>
        <dbReference type="SAM" id="Phobius"/>
    </source>
</evidence>
<proteinExistence type="predicted"/>
<keyword evidence="3" id="KW-1185">Reference proteome</keyword>
<protein>
    <recommendedName>
        <fullName evidence="4">LSU ribosomal protein L21p</fullName>
    </recommendedName>
</protein>
<dbReference type="Gene3D" id="1.10.150.20">
    <property type="entry name" value="5' to 3' exonuclease, C-terminal subdomain"/>
    <property type="match status" value="1"/>
</dbReference>
<evidence type="ECO:0000313" key="3">
    <source>
        <dbReference type="Proteomes" id="UP001501333"/>
    </source>
</evidence>
<sequence length="181" mass="19438">MNIPCILIPALVGLICGILGYLLGKMNSKNDDSLALSLQADLDACKANTRNLNARIATLEADLAAKAKIAPQSFAAAAPTLIPFDSSLASTALGKKIKENDLKVVEGIGPKIEALLNNAGIKTWYDLSQASTEKLQSILDAGGENYSIHNPSTWAKQALFAYQGKWQELKDWQRNLLGGKE</sequence>
<reference evidence="3" key="1">
    <citation type="journal article" date="2019" name="Int. J. Syst. Evol. Microbiol.">
        <title>The Global Catalogue of Microorganisms (GCM) 10K type strain sequencing project: providing services to taxonomists for standard genome sequencing and annotation.</title>
        <authorList>
            <consortium name="The Broad Institute Genomics Platform"/>
            <consortium name="The Broad Institute Genome Sequencing Center for Infectious Disease"/>
            <person name="Wu L."/>
            <person name="Ma J."/>
        </authorList>
    </citation>
    <scope>NUCLEOTIDE SEQUENCE [LARGE SCALE GENOMIC DNA]</scope>
    <source>
        <strain evidence="3">JCM 17386</strain>
    </source>
</reference>
<feature type="transmembrane region" description="Helical" evidence="1">
    <location>
        <begin position="6"/>
        <end position="24"/>
    </location>
</feature>
<dbReference type="Proteomes" id="UP001501333">
    <property type="component" value="Unassembled WGS sequence"/>
</dbReference>
<dbReference type="RefSeq" id="WP_229355923.1">
    <property type="nucleotide sequence ID" value="NZ_BAABAO010000006.1"/>
</dbReference>
<evidence type="ECO:0008006" key="4">
    <source>
        <dbReference type="Google" id="ProtNLM"/>
    </source>
</evidence>
<keyword evidence="1" id="KW-0812">Transmembrane</keyword>
<name>A0ABP7Y3P6_9FLAO</name>